<dbReference type="HAMAP" id="MF_01161">
    <property type="entry name" value="tRNA_Ile_lys_synt"/>
    <property type="match status" value="1"/>
</dbReference>
<keyword evidence="3" id="KW-0819">tRNA processing</keyword>
<dbReference type="CDD" id="cd01992">
    <property type="entry name" value="TilS_N"/>
    <property type="match status" value="1"/>
</dbReference>
<dbReference type="InterPro" id="IPR011063">
    <property type="entry name" value="TilS/TtcA_N"/>
</dbReference>
<gene>
    <name evidence="8" type="ORF">MNB_ARC-1_1211</name>
</gene>
<dbReference type="PANTHER" id="PTHR43033:SF1">
    <property type="entry name" value="TRNA(ILE)-LYSIDINE SYNTHASE-RELATED"/>
    <property type="match status" value="1"/>
</dbReference>
<dbReference type="GO" id="GO:0008033">
    <property type="term" value="P:tRNA processing"/>
    <property type="evidence" value="ECO:0007669"/>
    <property type="project" value="UniProtKB-KW"/>
</dbReference>
<name>A0A3B1E9K5_9ZZZZ</name>
<comment type="catalytic activity">
    <reaction evidence="6">
        <text>cytidine(34) in tRNA(Ile2) + L-lysine + ATP = lysidine(34) in tRNA(Ile2) + AMP + diphosphate + H(+)</text>
        <dbReference type="Rhea" id="RHEA:43744"/>
        <dbReference type="Rhea" id="RHEA-COMP:10625"/>
        <dbReference type="Rhea" id="RHEA-COMP:10670"/>
        <dbReference type="ChEBI" id="CHEBI:15378"/>
        <dbReference type="ChEBI" id="CHEBI:30616"/>
        <dbReference type="ChEBI" id="CHEBI:32551"/>
        <dbReference type="ChEBI" id="CHEBI:33019"/>
        <dbReference type="ChEBI" id="CHEBI:82748"/>
        <dbReference type="ChEBI" id="CHEBI:83665"/>
        <dbReference type="ChEBI" id="CHEBI:456215"/>
        <dbReference type="EC" id="6.3.4.19"/>
    </reaction>
</comment>
<dbReference type="InterPro" id="IPR012094">
    <property type="entry name" value="tRNA_Ile_lys_synt"/>
</dbReference>
<evidence type="ECO:0000256" key="6">
    <source>
        <dbReference type="ARBA" id="ARBA00048539"/>
    </source>
</evidence>
<organism evidence="8">
    <name type="scientific">hydrothermal vent metagenome</name>
    <dbReference type="NCBI Taxonomy" id="652676"/>
    <lineage>
        <taxon>unclassified sequences</taxon>
        <taxon>metagenomes</taxon>
        <taxon>ecological metagenomes</taxon>
    </lineage>
</organism>
<proteinExistence type="inferred from homology"/>
<dbReference type="PANTHER" id="PTHR43033">
    <property type="entry name" value="TRNA(ILE)-LYSIDINE SYNTHASE-RELATED"/>
    <property type="match status" value="1"/>
</dbReference>
<dbReference type="EMBL" id="UOYO01000048">
    <property type="protein sequence ID" value="VAY88323.1"/>
    <property type="molecule type" value="Genomic_DNA"/>
</dbReference>
<dbReference type="SUPFAM" id="SSF52402">
    <property type="entry name" value="Adenine nucleotide alpha hydrolases-like"/>
    <property type="match status" value="1"/>
</dbReference>
<dbReference type="GO" id="GO:0005524">
    <property type="term" value="F:ATP binding"/>
    <property type="evidence" value="ECO:0007669"/>
    <property type="project" value="UniProtKB-KW"/>
</dbReference>
<dbReference type="InterPro" id="IPR012795">
    <property type="entry name" value="tRNA_Ile_lys_synt_N"/>
</dbReference>
<dbReference type="EC" id="6.3.4.19" evidence="1"/>
<dbReference type="InterPro" id="IPR014729">
    <property type="entry name" value="Rossmann-like_a/b/a_fold"/>
</dbReference>
<dbReference type="Gene3D" id="3.40.50.620">
    <property type="entry name" value="HUPs"/>
    <property type="match status" value="1"/>
</dbReference>
<keyword evidence="4" id="KW-0547">Nucleotide-binding</keyword>
<feature type="domain" description="tRNA(Ile)-lysidine/2-thiocytidine synthase N-terminal" evidence="7">
    <location>
        <begin position="6"/>
        <end position="178"/>
    </location>
</feature>
<evidence type="ECO:0000313" key="8">
    <source>
        <dbReference type="EMBL" id="VAY88323.1"/>
    </source>
</evidence>
<dbReference type="Pfam" id="PF01171">
    <property type="entry name" value="ATP_bind_3"/>
    <property type="match status" value="1"/>
</dbReference>
<dbReference type="GO" id="GO:0032267">
    <property type="term" value="F:tRNA(Ile)-lysidine synthase activity"/>
    <property type="evidence" value="ECO:0007669"/>
    <property type="project" value="UniProtKB-EC"/>
</dbReference>
<evidence type="ECO:0000256" key="1">
    <source>
        <dbReference type="ARBA" id="ARBA00013267"/>
    </source>
</evidence>
<accession>A0A3B1E9K5</accession>
<dbReference type="NCBIfam" id="TIGR02432">
    <property type="entry name" value="lysidine_TilS_N"/>
    <property type="match status" value="1"/>
</dbReference>
<reference evidence="8" key="1">
    <citation type="submission" date="2018-10" db="EMBL/GenBank/DDBJ databases">
        <authorList>
            <person name="Aoki K."/>
        </authorList>
    </citation>
    <scope>NUCLEOTIDE SEQUENCE</scope>
</reference>
<keyword evidence="5" id="KW-0067">ATP-binding</keyword>
<protein>
    <recommendedName>
        <fullName evidence="1">tRNA(Ile)-lysidine synthetase</fullName>
        <ecNumber evidence="1">6.3.4.19</ecNumber>
    </recommendedName>
</protein>
<evidence type="ECO:0000256" key="5">
    <source>
        <dbReference type="ARBA" id="ARBA00022840"/>
    </source>
</evidence>
<evidence type="ECO:0000259" key="7">
    <source>
        <dbReference type="Pfam" id="PF01171"/>
    </source>
</evidence>
<sequence>MIQDKCLLAFSGGIDSTALFFKLLDTNTIFDIAIVDYGLREQSKDEVAYAKELCNKYNKKCFVREFSSDIRFNENVARTFRYNFFEDIIKNENYTTLLTAHQLNDKLEWFLMQLGKGAGISELIGLQESEKRNNYILKRPLLGFAKKELKQYLDTNNITYFIDQSNFDTKYKRNHIRQKYSDNFVEEYLDGIKRSFKYLQQDNISLFDNITVNTQQELTIFDYNGNNNIAIRLIDKELKKRGILISSATREEILNQQEIVVSDKLAISITKNKIFIAPKCNITMKKDFKEKCRLNHIPKNIRGYLYTIKHFYKVDELVN</sequence>
<evidence type="ECO:0000256" key="4">
    <source>
        <dbReference type="ARBA" id="ARBA00022741"/>
    </source>
</evidence>
<evidence type="ECO:0000256" key="3">
    <source>
        <dbReference type="ARBA" id="ARBA00022694"/>
    </source>
</evidence>
<dbReference type="AlphaFoldDB" id="A0A3B1E9K5"/>
<evidence type="ECO:0000256" key="2">
    <source>
        <dbReference type="ARBA" id="ARBA00022598"/>
    </source>
</evidence>
<keyword evidence="2 8" id="KW-0436">Ligase</keyword>